<dbReference type="Gene3D" id="4.10.280.10">
    <property type="entry name" value="Helix-loop-helix DNA-binding domain"/>
    <property type="match status" value="1"/>
</dbReference>
<feature type="compositionally biased region" description="Low complexity" evidence="6">
    <location>
        <begin position="78"/>
        <end position="88"/>
    </location>
</feature>
<sequence>MKLFQLPEDATNEKKFMKSRVEKRRRERMNHSLERLRTMLLQAPRQPGGTRHRVEKAEILEHAVLFLQSTAEGEEMRASSSSSAASPPSGGGDGGRTHSLHDGFSTCLQTAARFLGAEGKGLWLGAAALDAASLAASLSPTDPEPGVRRRGRRRGEGRGGGGGGSLPRTKSILRMLRQKSEAAARPAGRPEAPRQNPAETRPASKPSPAASGPVGPTLWRPWP</sequence>
<protein>
    <submittedName>
        <fullName evidence="8">Transcription factor HES-7.1-A</fullName>
    </submittedName>
</protein>
<feature type="compositionally biased region" description="Low complexity" evidence="6">
    <location>
        <begin position="181"/>
        <end position="194"/>
    </location>
</feature>
<feature type="region of interest" description="Disordered" evidence="6">
    <location>
        <begin position="71"/>
        <end position="98"/>
    </location>
</feature>
<evidence type="ECO:0000256" key="3">
    <source>
        <dbReference type="ARBA" id="ARBA00023015"/>
    </source>
</evidence>
<keyword evidence="3" id="KW-0805">Transcription regulation</keyword>
<gene>
    <name evidence="8" type="primary">hes7.1-a_2</name>
    <name evidence="8" type="ORF">EYF80_064592</name>
</gene>
<evidence type="ECO:0000256" key="6">
    <source>
        <dbReference type="SAM" id="MobiDB-lite"/>
    </source>
</evidence>
<dbReference type="SMART" id="SM00353">
    <property type="entry name" value="HLH"/>
    <property type="match status" value="1"/>
</dbReference>
<proteinExistence type="predicted"/>
<dbReference type="AlphaFoldDB" id="A0A4Z2E9N4"/>
<evidence type="ECO:0000313" key="9">
    <source>
        <dbReference type="Proteomes" id="UP000314294"/>
    </source>
</evidence>
<dbReference type="Proteomes" id="UP000314294">
    <property type="component" value="Unassembled WGS sequence"/>
</dbReference>
<feature type="region of interest" description="Disordered" evidence="6">
    <location>
        <begin position="137"/>
        <end position="223"/>
    </location>
</feature>
<dbReference type="InterPro" id="IPR036638">
    <property type="entry name" value="HLH_DNA-bd_sf"/>
</dbReference>
<comment type="caution">
    <text evidence="8">The sequence shown here is derived from an EMBL/GenBank/DDBJ whole genome shotgun (WGS) entry which is preliminary data.</text>
</comment>
<dbReference type="InterPro" id="IPR011598">
    <property type="entry name" value="bHLH_dom"/>
</dbReference>
<dbReference type="PROSITE" id="PS50888">
    <property type="entry name" value="BHLH"/>
    <property type="match status" value="1"/>
</dbReference>
<evidence type="ECO:0000256" key="5">
    <source>
        <dbReference type="ARBA" id="ARBA00023242"/>
    </source>
</evidence>
<dbReference type="OrthoDB" id="8930573at2759"/>
<keyword evidence="9" id="KW-1185">Reference proteome</keyword>
<evidence type="ECO:0000313" key="8">
    <source>
        <dbReference type="EMBL" id="TNN25280.1"/>
    </source>
</evidence>
<dbReference type="SUPFAM" id="SSF47459">
    <property type="entry name" value="HLH, helix-loop-helix DNA-binding domain"/>
    <property type="match status" value="1"/>
</dbReference>
<feature type="domain" description="BHLH" evidence="7">
    <location>
        <begin position="13"/>
        <end position="70"/>
    </location>
</feature>
<keyword evidence="4" id="KW-0804">Transcription</keyword>
<keyword evidence="5" id="KW-0539">Nucleus</keyword>
<evidence type="ECO:0000259" key="7">
    <source>
        <dbReference type="PROSITE" id="PS50888"/>
    </source>
</evidence>
<dbReference type="GO" id="GO:0046983">
    <property type="term" value="F:protein dimerization activity"/>
    <property type="evidence" value="ECO:0007669"/>
    <property type="project" value="InterPro"/>
</dbReference>
<keyword evidence="2" id="KW-0678">Repressor</keyword>
<evidence type="ECO:0000256" key="1">
    <source>
        <dbReference type="ARBA" id="ARBA00004123"/>
    </source>
</evidence>
<dbReference type="EMBL" id="SRLO01012952">
    <property type="protein sequence ID" value="TNN25280.1"/>
    <property type="molecule type" value="Genomic_DNA"/>
</dbReference>
<dbReference type="GO" id="GO:0005634">
    <property type="term" value="C:nucleus"/>
    <property type="evidence" value="ECO:0007669"/>
    <property type="project" value="UniProtKB-SubCell"/>
</dbReference>
<dbReference type="PANTHER" id="PTHR10985">
    <property type="entry name" value="BASIC HELIX-LOOP-HELIX TRANSCRIPTION FACTOR, HES-RELATED"/>
    <property type="match status" value="1"/>
</dbReference>
<comment type="subcellular location">
    <subcellularLocation>
        <location evidence="1">Nucleus</location>
    </subcellularLocation>
</comment>
<accession>A0A4Z2E9N4</accession>
<name>A0A4Z2E9N4_9TELE</name>
<evidence type="ECO:0000256" key="2">
    <source>
        <dbReference type="ARBA" id="ARBA00022491"/>
    </source>
</evidence>
<dbReference type="Pfam" id="PF00010">
    <property type="entry name" value="HLH"/>
    <property type="match status" value="1"/>
</dbReference>
<reference evidence="8 9" key="1">
    <citation type="submission" date="2019-03" db="EMBL/GenBank/DDBJ databases">
        <title>First draft genome of Liparis tanakae, snailfish: a comprehensive survey of snailfish specific genes.</title>
        <authorList>
            <person name="Kim W."/>
            <person name="Song I."/>
            <person name="Jeong J.-H."/>
            <person name="Kim D."/>
            <person name="Kim S."/>
            <person name="Ryu S."/>
            <person name="Song J.Y."/>
            <person name="Lee S.K."/>
        </authorList>
    </citation>
    <scope>NUCLEOTIDE SEQUENCE [LARGE SCALE GENOMIC DNA]</scope>
    <source>
        <tissue evidence="8">Muscle</tissue>
    </source>
</reference>
<evidence type="ECO:0000256" key="4">
    <source>
        <dbReference type="ARBA" id="ARBA00023163"/>
    </source>
</evidence>
<organism evidence="8 9">
    <name type="scientific">Liparis tanakae</name>
    <name type="common">Tanaka's snailfish</name>
    <dbReference type="NCBI Taxonomy" id="230148"/>
    <lineage>
        <taxon>Eukaryota</taxon>
        <taxon>Metazoa</taxon>
        <taxon>Chordata</taxon>
        <taxon>Craniata</taxon>
        <taxon>Vertebrata</taxon>
        <taxon>Euteleostomi</taxon>
        <taxon>Actinopterygii</taxon>
        <taxon>Neopterygii</taxon>
        <taxon>Teleostei</taxon>
        <taxon>Neoteleostei</taxon>
        <taxon>Acanthomorphata</taxon>
        <taxon>Eupercaria</taxon>
        <taxon>Perciformes</taxon>
        <taxon>Cottioidei</taxon>
        <taxon>Cottales</taxon>
        <taxon>Liparidae</taxon>
        <taxon>Liparis</taxon>
    </lineage>
</organism>
<dbReference type="InterPro" id="IPR050370">
    <property type="entry name" value="HES_HEY"/>
</dbReference>